<dbReference type="Gene3D" id="1.10.630.10">
    <property type="entry name" value="Cytochrome P450"/>
    <property type="match status" value="1"/>
</dbReference>
<dbReference type="InterPro" id="IPR002397">
    <property type="entry name" value="Cyt_P450_B"/>
</dbReference>
<dbReference type="Pfam" id="PF00067">
    <property type="entry name" value="p450"/>
    <property type="match status" value="1"/>
</dbReference>
<dbReference type="PROSITE" id="PS00086">
    <property type="entry name" value="CYTOCHROME_P450"/>
    <property type="match status" value="1"/>
</dbReference>
<protein>
    <submittedName>
        <fullName evidence="5">Cytochrome P450</fullName>
    </submittedName>
</protein>
<keyword evidence="2" id="KW-0560">Oxidoreductase</keyword>
<dbReference type="InterPro" id="IPR017972">
    <property type="entry name" value="Cyt_P450_CS"/>
</dbReference>
<feature type="compositionally biased region" description="Low complexity" evidence="4">
    <location>
        <begin position="428"/>
        <end position="442"/>
    </location>
</feature>
<dbReference type="CDD" id="cd06558">
    <property type="entry name" value="crotonase-like"/>
    <property type="match status" value="1"/>
</dbReference>
<comment type="similarity">
    <text evidence="1 2">Belongs to the cytochrome P450 family.</text>
</comment>
<dbReference type="PROSITE" id="PS00166">
    <property type="entry name" value="ENOYL_COA_HYDRATASE"/>
    <property type="match status" value="1"/>
</dbReference>
<evidence type="ECO:0000256" key="2">
    <source>
        <dbReference type="RuleBase" id="RU000461"/>
    </source>
</evidence>
<evidence type="ECO:0000256" key="1">
    <source>
        <dbReference type="ARBA" id="ARBA00010617"/>
    </source>
</evidence>
<dbReference type="RefSeq" id="WP_203000830.1">
    <property type="nucleotide sequence ID" value="NZ_JADWYU010000126.1"/>
</dbReference>
<dbReference type="EMBL" id="JAEACQ010000255">
    <property type="protein sequence ID" value="MBL7630816.1"/>
    <property type="molecule type" value="Genomic_DNA"/>
</dbReference>
<dbReference type="InterPro" id="IPR029045">
    <property type="entry name" value="ClpP/crotonase-like_dom_sf"/>
</dbReference>
<dbReference type="InterPro" id="IPR018376">
    <property type="entry name" value="Enoyl-CoA_hyd/isom_CS"/>
</dbReference>
<dbReference type="GO" id="GO:0006707">
    <property type="term" value="P:cholesterol catabolic process"/>
    <property type="evidence" value="ECO:0007669"/>
    <property type="project" value="TreeGrafter"/>
</dbReference>
<dbReference type="GO" id="GO:0020037">
    <property type="term" value="F:heme binding"/>
    <property type="evidence" value="ECO:0007669"/>
    <property type="project" value="InterPro"/>
</dbReference>
<evidence type="ECO:0000313" key="6">
    <source>
        <dbReference type="Proteomes" id="UP000604475"/>
    </source>
</evidence>
<dbReference type="AlphaFoldDB" id="A0A937REQ3"/>
<feature type="region of interest" description="Disordered" evidence="4">
    <location>
        <begin position="419"/>
        <end position="456"/>
    </location>
</feature>
<dbReference type="InterPro" id="IPR001753">
    <property type="entry name" value="Enoyl-CoA_hydra/iso"/>
</dbReference>
<keyword evidence="2" id="KW-0408">Iron</keyword>
<keyword evidence="6" id="KW-1185">Reference proteome</keyword>
<keyword evidence="2" id="KW-0479">Metal-binding</keyword>
<proteinExistence type="inferred from homology"/>
<evidence type="ECO:0000313" key="5">
    <source>
        <dbReference type="EMBL" id="MBL7630816.1"/>
    </source>
</evidence>
<evidence type="ECO:0000256" key="4">
    <source>
        <dbReference type="SAM" id="MobiDB-lite"/>
    </source>
</evidence>
<keyword evidence="2" id="KW-0503">Monooxygenase</keyword>
<feature type="region of interest" description="Disordered" evidence="4">
    <location>
        <begin position="656"/>
        <end position="683"/>
    </location>
</feature>
<dbReference type="Proteomes" id="UP000604475">
    <property type="component" value="Unassembled WGS sequence"/>
</dbReference>
<dbReference type="GO" id="GO:0036199">
    <property type="term" value="F:cholest-4-en-3-one 26-monooxygenase activity"/>
    <property type="evidence" value="ECO:0007669"/>
    <property type="project" value="TreeGrafter"/>
</dbReference>
<dbReference type="GO" id="GO:0005506">
    <property type="term" value="F:iron ion binding"/>
    <property type="evidence" value="ECO:0007669"/>
    <property type="project" value="InterPro"/>
</dbReference>
<comment type="similarity">
    <text evidence="3">Belongs to the enoyl-CoA hydratase/isomerase family.</text>
</comment>
<dbReference type="SUPFAM" id="SSF52096">
    <property type="entry name" value="ClpP/crotonase"/>
    <property type="match status" value="1"/>
</dbReference>
<organism evidence="5 6">
    <name type="scientific">Frankia nepalensis</name>
    <dbReference type="NCBI Taxonomy" id="1836974"/>
    <lineage>
        <taxon>Bacteria</taxon>
        <taxon>Bacillati</taxon>
        <taxon>Actinomycetota</taxon>
        <taxon>Actinomycetes</taxon>
        <taxon>Frankiales</taxon>
        <taxon>Frankiaceae</taxon>
        <taxon>Frankia</taxon>
    </lineage>
</organism>
<dbReference type="GO" id="GO:0008395">
    <property type="term" value="F:steroid hydroxylase activity"/>
    <property type="evidence" value="ECO:0007669"/>
    <property type="project" value="TreeGrafter"/>
</dbReference>
<dbReference type="SUPFAM" id="SSF48264">
    <property type="entry name" value="Cytochrome P450"/>
    <property type="match status" value="1"/>
</dbReference>
<sequence length="695" mass="73804">MSTASSDDAPAPAGDRRQMIRLVRELMSPAGRADPYPVYERLRALGPVVRMPWGALLATSHEVCQHVVGDRAWHAVDAAWRDGHQPGWRACRASEGVAATTIGTNSPTHPALRRAFAPFFTAQAMAQWRAQVERQVGRHLDDLARALRAGGTVDFHALVGARLPMAVMLDVLGLPAEDAALLRHLSHELAYALDLSPNRARLDDAHRANLLWEAYWAHLTGPANRRRLAQDGPLGRWLAAGQDPAVLAAAGDNIGLLLVAGHETTRDLLTDGLRLLIADREQARWLAAHPERAGDAVEELLRLVSPAQLVSRYAAADTALPGGTTARGGQLLHAVLAAANRDPAVFTDPHVLDLTRPPRRNLAFGTGAHYCLGAPLARLEAALLLPMLLERFPDLELAGEGEFDDNLAFRGTRALPVRLAPPKPWTPPATATPGTIAGPDPAEGQHPATAGLVPAPPVLVGRDGAVVTVTLNRPDRHNRLSAAVLTALEEVFSSLTAAHDVRAVVLTGAGEHFCVGGDLDELGRLARWAPERVRAIAEQTDRVMGLIQNAAQVTVAALHGDVVGAGVALALACDLRLAAETATFRMPETLLGIPVGASGMLSRAVAEVGASRVRHLLLLGDPADASTAAQIGLVHTLVPAHQTAASAHRVARRLARRDPHATSVTKRTLARSHPSHAHGTAPDLLTAALTTKEPR</sequence>
<accession>A0A937REQ3</accession>
<dbReference type="Gene3D" id="3.90.226.10">
    <property type="entry name" value="2-enoyl-CoA Hydratase, Chain A, domain 1"/>
    <property type="match status" value="1"/>
</dbReference>
<dbReference type="PANTHER" id="PTHR46696:SF4">
    <property type="entry name" value="BIOTIN BIOSYNTHESIS CYTOCHROME P450"/>
    <property type="match status" value="1"/>
</dbReference>
<evidence type="ECO:0000256" key="3">
    <source>
        <dbReference type="RuleBase" id="RU003707"/>
    </source>
</evidence>
<keyword evidence="2" id="KW-0349">Heme</keyword>
<gene>
    <name evidence="5" type="ORF">I7412_27375</name>
</gene>
<dbReference type="InterPro" id="IPR036396">
    <property type="entry name" value="Cyt_P450_sf"/>
</dbReference>
<dbReference type="Pfam" id="PF00378">
    <property type="entry name" value="ECH_1"/>
    <property type="match status" value="1"/>
</dbReference>
<name>A0A937REQ3_9ACTN</name>
<dbReference type="PRINTS" id="PR00385">
    <property type="entry name" value="P450"/>
</dbReference>
<dbReference type="PANTHER" id="PTHR46696">
    <property type="entry name" value="P450, PUTATIVE (EUROFUNG)-RELATED"/>
    <property type="match status" value="1"/>
</dbReference>
<reference evidence="5" key="1">
    <citation type="submission" date="2020-12" db="EMBL/GenBank/DDBJ databases">
        <title>Genomic characterization of non-nitrogen-fixing Frankia strains.</title>
        <authorList>
            <person name="Carlos-Shanley C."/>
            <person name="Guerra T."/>
            <person name="Hahn D."/>
        </authorList>
    </citation>
    <scope>NUCLEOTIDE SEQUENCE</scope>
    <source>
        <strain evidence="5">CN6</strain>
    </source>
</reference>
<comment type="caution">
    <text evidence="5">The sequence shown here is derived from an EMBL/GenBank/DDBJ whole genome shotgun (WGS) entry which is preliminary data.</text>
</comment>
<dbReference type="InterPro" id="IPR001128">
    <property type="entry name" value="Cyt_P450"/>
</dbReference>
<dbReference type="PRINTS" id="PR00359">
    <property type="entry name" value="BP450"/>
</dbReference>